<dbReference type="SUPFAM" id="SSF52540">
    <property type="entry name" value="P-loop containing nucleoside triphosphate hydrolases"/>
    <property type="match status" value="1"/>
</dbReference>
<dbReference type="PANTHER" id="PTHR47968">
    <property type="entry name" value="CENTROMERE PROTEIN E"/>
    <property type="match status" value="1"/>
</dbReference>
<dbReference type="Pfam" id="PF23735">
    <property type="entry name" value="KIF9"/>
    <property type="match status" value="1"/>
</dbReference>
<comment type="similarity">
    <text evidence="5">Belongs to the TRAFAC class myosin-kinesin ATPase superfamily. Kinesin family.</text>
</comment>
<dbReference type="Ensembl" id="ENSSPAT00000002265.1">
    <property type="protein sequence ID" value="ENSSPAP00000002229.1"/>
    <property type="gene ID" value="ENSSPAG00000001680.1"/>
</dbReference>
<keyword evidence="3 5" id="KW-0067">ATP-binding</keyword>
<evidence type="ECO:0000256" key="1">
    <source>
        <dbReference type="ARBA" id="ARBA00004245"/>
    </source>
</evidence>
<comment type="subcellular location">
    <subcellularLocation>
        <location evidence="1">Cytoplasm</location>
        <location evidence="1">Cytoskeleton</location>
    </subcellularLocation>
</comment>
<keyword evidence="4" id="KW-0206">Cytoskeleton</keyword>
<accession>A0A3B4Z6J2</accession>
<dbReference type="InterPro" id="IPR036961">
    <property type="entry name" value="Kinesin_motor_dom_sf"/>
</dbReference>
<dbReference type="InterPro" id="IPR001752">
    <property type="entry name" value="Kinesin_motor_dom"/>
</dbReference>
<keyword evidence="4" id="KW-0963">Cytoplasm</keyword>
<dbReference type="PANTHER" id="PTHR47968:SF67">
    <property type="entry name" value="KINESIN MOTOR DOMAIN-CONTAINING PROTEIN"/>
    <property type="match status" value="1"/>
</dbReference>
<evidence type="ECO:0000259" key="6">
    <source>
        <dbReference type="PROSITE" id="PS50067"/>
    </source>
</evidence>
<dbReference type="GO" id="GO:0008017">
    <property type="term" value="F:microtubule binding"/>
    <property type="evidence" value="ECO:0007669"/>
    <property type="project" value="InterPro"/>
</dbReference>
<evidence type="ECO:0000256" key="2">
    <source>
        <dbReference type="ARBA" id="ARBA00022741"/>
    </source>
</evidence>
<dbReference type="GO" id="GO:0007018">
    <property type="term" value="P:microtubule-based movement"/>
    <property type="evidence" value="ECO:0007669"/>
    <property type="project" value="InterPro"/>
</dbReference>
<feature type="binding site" evidence="5">
    <location>
        <begin position="95"/>
        <end position="102"/>
    </location>
    <ligand>
        <name>ATP</name>
        <dbReference type="ChEBI" id="CHEBI:30616"/>
    </ligand>
</feature>
<dbReference type="InterPro" id="IPR056524">
    <property type="entry name" value="KIF6/9_C"/>
</dbReference>
<dbReference type="SMART" id="SM00129">
    <property type="entry name" value="KISc"/>
    <property type="match status" value="1"/>
</dbReference>
<dbReference type="PROSITE" id="PS50067">
    <property type="entry name" value="KINESIN_MOTOR_2"/>
    <property type="match status" value="1"/>
</dbReference>
<dbReference type="InterPro" id="IPR027640">
    <property type="entry name" value="Kinesin-like_fam"/>
</dbReference>
<feature type="domain" description="Kinesin motor" evidence="6">
    <location>
        <begin position="5"/>
        <end position="343"/>
    </location>
</feature>
<dbReference type="GO" id="GO:0005856">
    <property type="term" value="C:cytoskeleton"/>
    <property type="evidence" value="ECO:0007669"/>
    <property type="project" value="UniProtKB-SubCell"/>
</dbReference>
<sequence length="665" mass="74603">MVKHTIQIFGRIKPTKKTAAVYSVDNEEQTGASLEFVVPRDLADGFVNNKRECYKFRFQKVFDQTTNQEEIFEHIAKPVADSVLAGYNGTVFAYGQTGSGKTFTITGGAERYSDRGIVPRTLSYLYECFSQDSNMIYTAHISYLEIYNEMGYDLLDSRNKASRLEDLPKVLIMEDPDHNIHLRNLSLQQSANEEEALNLLFLGDTNRMIAETPMNQASTRSHCIFTVHLCRREPGSATVRRSKLHLVDLAGSDRVSKTGLNGQLLTEAKYINLSLHYLEQVIIALSEKNRSHIPYRNSMLTSVLRDSLGGNCMTTMIATMAVDRRNIDESISTCRFAQRVALIKNEAILNEELDPALLIARLKREIVSLKEELAMVTGEQRDDQLTVEDIQKLEELVKAFLDDPDPDFTLSLGPDMRKIQYCFSLLKVMYSLCTVSACLSPCILIKMLKKEKKGAEDAAAQFANITSDQTASPQSASRVSTMPADAFLSGPQLSVGKKEAFENFIRDHEDHLTIEDNKSLLKQRLMNLVLLISPVSYKSTIGHLKALRTEIEHLQLLLERSKTKLHKDFHKWWSQEVSSVQVTDRTFLCLSISTTRDSPAVQDPNPGCPSSSSQEIRALASTTVSSSSIPMTGDQQTDADILAFVRARQNLLSRAGNTHTKQEVH</sequence>
<dbReference type="GO" id="GO:0005524">
    <property type="term" value="F:ATP binding"/>
    <property type="evidence" value="ECO:0007669"/>
    <property type="project" value="UniProtKB-UniRule"/>
</dbReference>
<organism evidence="7">
    <name type="scientific">Stegastes partitus</name>
    <name type="common">bicolor damselfish</name>
    <dbReference type="NCBI Taxonomy" id="144197"/>
    <lineage>
        <taxon>Eukaryota</taxon>
        <taxon>Metazoa</taxon>
        <taxon>Chordata</taxon>
        <taxon>Craniata</taxon>
        <taxon>Vertebrata</taxon>
        <taxon>Euteleostomi</taxon>
        <taxon>Actinopterygii</taxon>
        <taxon>Neopterygii</taxon>
        <taxon>Teleostei</taxon>
        <taxon>Neoteleostei</taxon>
        <taxon>Acanthomorphata</taxon>
        <taxon>Ovalentaria</taxon>
        <taxon>Pomacentridae</taxon>
        <taxon>Stegastes</taxon>
    </lineage>
</organism>
<evidence type="ECO:0000256" key="4">
    <source>
        <dbReference type="ARBA" id="ARBA00023212"/>
    </source>
</evidence>
<reference evidence="7" key="1">
    <citation type="submission" date="2023-09" db="UniProtKB">
        <authorList>
            <consortium name="Ensembl"/>
        </authorList>
    </citation>
    <scope>IDENTIFICATION</scope>
</reference>
<evidence type="ECO:0000313" key="7">
    <source>
        <dbReference type="Ensembl" id="ENSSPAP00000002229.1"/>
    </source>
</evidence>
<name>A0A3B4Z6J2_9TELE</name>
<dbReference type="STRING" id="144197.ENSSPAP00000002229"/>
<protein>
    <submittedName>
        <fullName evidence="7">Kinesin family member 6</fullName>
    </submittedName>
</protein>
<evidence type="ECO:0000256" key="3">
    <source>
        <dbReference type="ARBA" id="ARBA00022840"/>
    </source>
</evidence>
<dbReference type="Gene3D" id="3.40.850.10">
    <property type="entry name" value="Kinesin motor domain"/>
    <property type="match status" value="1"/>
</dbReference>
<dbReference type="InterPro" id="IPR027417">
    <property type="entry name" value="P-loop_NTPase"/>
</dbReference>
<evidence type="ECO:0000256" key="5">
    <source>
        <dbReference type="PROSITE-ProRule" id="PRU00283"/>
    </source>
</evidence>
<dbReference type="Pfam" id="PF00225">
    <property type="entry name" value="Kinesin"/>
    <property type="match status" value="1"/>
</dbReference>
<keyword evidence="2 5" id="KW-0547">Nucleotide-binding</keyword>
<dbReference type="GO" id="GO:0003777">
    <property type="term" value="F:microtubule motor activity"/>
    <property type="evidence" value="ECO:0007669"/>
    <property type="project" value="InterPro"/>
</dbReference>
<dbReference type="AlphaFoldDB" id="A0A3B4Z6J2"/>
<dbReference type="PRINTS" id="PR00380">
    <property type="entry name" value="KINESINHEAVY"/>
</dbReference>
<proteinExistence type="inferred from homology"/>
<keyword evidence="5" id="KW-0505">Motor protein</keyword>
<dbReference type="GeneTree" id="ENSGT00940000157697"/>